<sequence length="46" mass="4797">MTCDTCLLLLHCTKMAVLAYPPLARTSANLSAPCLSLSATVTELSA</sequence>
<organism evidence="2">
    <name type="scientific">Anguilla anguilla</name>
    <name type="common">European freshwater eel</name>
    <name type="synonym">Muraena anguilla</name>
    <dbReference type="NCBI Taxonomy" id="7936"/>
    <lineage>
        <taxon>Eukaryota</taxon>
        <taxon>Metazoa</taxon>
        <taxon>Chordata</taxon>
        <taxon>Craniata</taxon>
        <taxon>Vertebrata</taxon>
        <taxon>Euteleostomi</taxon>
        <taxon>Actinopterygii</taxon>
        <taxon>Neopterygii</taxon>
        <taxon>Teleostei</taxon>
        <taxon>Anguilliformes</taxon>
        <taxon>Anguillidae</taxon>
        <taxon>Anguilla</taxon>
    </lineage>
</organism>
<reference evidence="2" key="2">
    <citation type="journal article" date="2015" name="Fish Shellfish Immunol.">
        <title>Early steps in the European eel (Anguilla anguilla)-Vibrio vulnificus interaction in the gills: Role of the RtxA13 toxin.</title>
        <authorList>
            <person name="Callol A."/>
            <person name="Pajuelo D."/>
            <person name="Ebbesson L."/>
            <person name="Teles M."/>
            <person name="MacKenzie S."/>
            <person name="Amaro C."/>
        </authorList>
    </citation>
    <scope>NUCLEOTIDE SEQUENCE</scope>
</reference>
<evidence type="ECO:0000313" key="2">
    <source>
        <dbReference type="EMBL" id="JAH34746.1"/>
    </source>
</evidence>
<name>A0A0E9S0F0_ANGAN</name>
<accession>A0A0E9S0F0</accession>
<dbReference type="AlphaFoldDB" id="A0A0E9S0F0"/>
<protein>
    <submittedName>
        <fullName evidence="2">Uncharacterized protein</fullName>
    </submittedName>
</protein>
<feature type="signal peptide" evidence="1">
    <location>
        <begin position="1"/>
        <end position="19"/>
    </location>
</feature>
<keyword evidence="1" id="KW-0732">Signal</keyword>
<feature type="chain" id="PRO_5002432634" evidence="1">
    <location>
        <begin position="20"/>
        <end position="46"/>
    </location>
</feature>
<evidence type="ECO:0000256" key="1">
    <source>
        <dbReference type="SAM" id="SignalP"/>
    </source>
</evidence>
<dbReference type="EMBL" id="GBXM01073831">
    <property type="protein sequence ID" value="JAH34746.1"/>
    <property type="molecule type" value="Transcribed_RNA"/>
</dbReference>
<proteinExistence type="predicted"/>
<reference evidence="2" key="1">
    <citation type="submission" date="2014-11" db="EMBL/GenBank/DDBJ databases">
        <authorList>
            <person name="Amaro Gonzalez C."/>
        </authorList>
    </citation>
    <scope>NUCLEOTIDE SEQUENCE</scope>
</reference>